<dbReference type="Pfam" id="PF00092">
    <property type="entry name" value="VWA"/>
    <property type="match status" value="1"/>
</dbReference>
<evidence type="ECO:0000313" key="3">
    <source>
        <dbReference type="Proteomes" id="UP001162156"/>
    </source>
</evidence>
<gene>
    <name evidence="2" type="ORF">NQ314_003548</name>
</gene>
<comment type="caution">
    <text evidence="2">The sequence shown here is derived from an EMBL/GenBank/DDBJ whole genome shotgun (WGS) entry which is preliminary data.</text>
</comment>
<dbReference type="Proteomes" id="UP001162156">
    <property type="component" value="Unassembled WGS sequence"/>
</dbReference>
<evidence type="ECO:0000313" key="2">
    <source>
        <dbReference type="EMBL" id="KAJ8966387.1"/>
    </source>
</evidence>
<dbReference type="Gene3D" id="3.40.50.410">
    <property type="entry name" value="von Willebrand factor, type A domain"/>
    <property type="match status" value="1"/>
</dbReference>
<name>A0AAV8ZLY7_9CUCU</name>
<dbReference type="InterPro" id="IPR002035">
    <property type="entry name" value="VWF_A"/>
</dbReference>
<sequence>MPKTSSWIKNVPELELSGDKVFCKACAKIKLYLPSPIIAANETIEKAKNVVDEISTGGLTNMIGGLETALYLVKVGQNNQADKKHQPIIIFLTDGEPNVGISSTEEIVRIVTRLNSNGNNVPIYSLSFGYGANKEFLRKLSLKNQGFSRHIYEASDASLQLQEFYKQISSPLLSNIKFKYNSEVKDVTKSSFPILFRGSELVSLDSNSPFEVATNCWAAPGPKKLTSRIERPVSSLERLWAYLTVKQTLEERDLADNKSELTKKALDLALKYSFVTDITSLVVVKPNDTRAVDTEEAATG</sequence>
<feature type="domain" description="VWFA" evidence="1">
    <location>
        <begin position="1"/>
        <end position="168"/>
    </location>
</feature>
<evidence type="ECO:0000259" key="1">
    <source>
        <dbReference type="PROSITE" id="PS50234"/>
    </source>
</evidence>
<reference evidence="2" key="1">
    <citation type="journal article" date="2023" name="Insect Mol. Biol.">
        <title>Genome sequencing provides insights into the evolution of gene families encoding plant cell wall-degrading enzymes in longhorned beetles.</title>
        <authorList>
            <person name="Shin N.R."/>
            <person name="Okamura Y."/>
            <person name="Kirsch R."/>
            <person name="Pauchet Y."/>
        </authorList>
    </citation>
    <scope>NUCLEOTIDE SEQUENCE</scope>
    <source>
        <strain evidence="2">RBIC_L_NR</strain>
    </source>
</reference>
<dbReference type="GO" id="GO:0032991">
    <property type="term" value="C:protein-containing complex"/>
    <property type="evidence" value="ECO:0007669"/>
    <property type="project" value="UniProtKB-ARBA"/>
</dbReference>
<dbReference type="InterPro" id="IPR050934">
    <property type="entry name" value="ITIH"/>
</dbReference>
<dbReference type="AlphaFoldDB" id="A0AAV8ZLY7"/>
<organism evidence="2 3">
    <name type="scientific">Rhamnusium bicolor</name>
    <dbReference type="NCBI Taxonomy" id="1586634"/>
    <lineage>
        <taxon>Eukaryota</taxon>
        <taxon>Metazoa</taxon>
        <taxon>Ecdysozoa</taxon>
        <taxon>Arthropoda</taxon>
        <taxon>Hexapoda</taxon>
        <taxon>Insecta</taxon>
        <taxon>Pterygota</taxon>
        <taxon>Neoptera</taxon>
        <taxon>Endopterygota</taxon>
        <taxon>Coleoptera</taxon>
        <taxon>Polyphaga</taxon>
        <taxon>Cucujiformia</taxon>
        <taxon>Chrysomeloidea</taxon>
        <taxon>Cerambycidae</taxon>
        <taxon>Lepturinae</taxon>
        <taxon>Rhagiini</taxon>
        <taxon>Rhamnusium</taxon>
    </lineage>
</organism>
<dbReference type="PROSITE" id="PS50234">
    <property type="entry name" value="VWFA"/>
    <property type="match status" value="1"/>
</dbReference>
<dbReference type="EMBL" id="JANEYF010001017">
    <property type="protein sequence ID" value="KAJ8966387.1"/>
    <property type="molecule type" value="Genomic_DNA"/>
</dbReference>
<keyword evidence="3" id="KW-1185">Reference proteome</keyword>
<protein>
    <recommendedName>
        <fullName evidence="1">VWFA domain-containing protein</fullName>
    </recommendedName>
</protein>
<accession>A0AAV8ZLY7</accession>
<proteinExistence type="predicted"/>
<dbReference type="PANTHER" id="PTHR10338:SF108">
    <property type="entry name" value="INTER-ALPHA-TRYPSIN INHIBITOR HEAVY CHAIN H4-LIKE PROTEIN"/>
    <property type="match status" value="1"/>
</dbReference>
<dbReference type="InterPro" id="IPR036465">
    <property type="entry name" value="vWFA_dom_sf"/>
</dbReference>
<dbReference type="SUPFAM" id="SSF53300">
    <property type="entry name" value="vWA-like"/>
    <property type="match status" value="1"/>
</dbReference>
<dbReference type="PANTHER" id="PTHR10338">
    <property type="entry name" value="INTER-ALPHA-TRYPSIN INHIBITOR HEAVY CHAIN FAMILY MEMBER"/>
    <property type="match status" value="1"/>
</dbReference>